<evidence type="ECO:0000256" key="1">
    <source>
        <dbReference type="SAM" id="MobiDB-lite"/>
    </source>
</evidence>
<evidence type="ECO:0000313" key="3">
    <source>
        <dbReference type="WBParaSite" id="PEQ_0001170901-mRNA-1"/>
    </source>
</evidence>
<name>A0A914S3I3_PAREQ</name>
<reference evidence="3" key="1">
    <citation type="submission" date="2022-11" db="UniProtKB">
        <authorList>
            <consortium name="WormBaseParasite"/>
        </authorList>
    </citation>
    <scope>IDENTIFICATION</scope>
</reference>
<feature type="region of interest" description="Disordered" evidence="1">
    <location>
        <begin position="1"/>
        <end position="23"/>
    </location>
</feature>
<accession>A0A914S3I3</accession>
<dbReference type="AlphaFoldDB" id="A0A914S3I3"/>
<evidence type="ECO:0000313" key="2">
    <source>
        <dbReference type="Proteomes" id="UP000887564"/>
    </source>
</evidence>
<protein>
    <submittedName>
        <fullName evidence="3">Uncharacterized protein</fullName>
    </submittedName>
</protein>
<dbReference type="Proteomes" id="UP000887564">
    <property type="component" value="Unplaced"/>
</dbReference>
<keyword evidence="2" id="KW-1185">Reference proteome</keyword>
<feature type="compositionally biased region" description="Basic and acidic residues" evidence="1">
    <location>
        <begin position="1"/>
        <end position="17"/>
    </location>
</feature>
<dbReference type="WBParaSite" id="PEQ_0001170901-mRNA-1">
    <property type="protein sequence ID" value="PEQ_0001170901-mRNA-1"/>
    <property type="gene ID" value="PEQ_0001170901"/>
</dbReference>
<proteinExistence type="predicted"/>
<sequence length="117" mass="12688">MDQEGDEHANSNNRDEYPLSNFSSRANTFGATCPTVSPFAVGPSSTGTFPNSVAHPLTPYRNGQTIATPSSAVIGAKKLIIRNFKHQLVQKQLFLGLLDQGNTRAFSLQLTTEKPPQ</sequence>
<organism evidence="2 3">
    <name type="scientific">Parascaris equorum</name>
    <name type="common">Equine roundworm</name>
    <dbReference type="NCBI Taxonomy" id="6256"/>
    <lineage>
        <taxon>Eukaryota</taxon>
        <taxon>Metazoa</taxon>
        <taxon>Ecdysozoa</taxon>
        <taxon>Nematoda</taxon>
        <taxon>Chromadorea</taxon>
        <taxon>Rhabditida</taxon>
        <taxon>Spirurina</taxon>
        <taxon>Ascaridomorpha</taxon>
        <taxon>Ascaridoidea</taxon>
        <taxon>Ascarididae</taxon>
        <taxon>Parascaris</taxon>
    </lineage>
</organism>